<dbReference type="EMBL" id="HBIJ01023792">
    <property type="protein sequence ID" value="CAE0374948.1"/>
    <property type="molecule type" value="Transcribed_RNA"/>
</dbReference>
<name>A0A7S3NL29_9STRA</name>
<proteinExistence type="predicted"/>
<reference evidence="2" key="1">
    <citation type="submission" date="2021-01" db="EMBL/GenBank/DDBJ databases">
        <authorList>
            <person name="Corre E."/>
            <person name="Pelletier E."/>
            <person name="Niang G."/>
            <person name="Scheremetjew M."/>
            <person name="Finn R."/>
            <person name="Kale V."/>
            <person name="Holt S."/>
            <person name="Cochrane G."/>
            <person name="Meng A."/>
            <person name="Brown T."/>
            <person name="Cohen L."/>
        </authorList>
    </citation>
    <scope>NUCLEOTIDE SEQUENCE</scope>
    <source>
        <strain evidence="2">CCMP1510</strain>
    </source>
</reference>
<evidence type="ECO:0008006" key="3">
    <source>
        <dbReference type="Google" id="ProtNLM"/>
    </source>
</evidence>
<accession>A0A7S3NL29</accession>
<organism evidence="2">
    <name type="scientific">Aureoumbra lagunensis</name>
    <dbReference type="NCBI Taxonomy" id="44058"/>
    <lineage>
        <taxon>Eukaryota</taxon>
        <taxon>Sar</taxon>
        <taxon>Stramenopiles</taxon>
        <taxon>Ochrophyta</taxon>
        <taxon>Pelagophyceae</taxon>
        <taxon>Pelagomonadales</taxon>
        <taxon>Aureoumbra</taxon>
    </lineage>
</organism>
<feature type="region of interest" description="Disordered" evidence="1">
    <location>
        <begin position="167"/>
        <end position="193"/>
    </location>
</feature>
<sequence length="193" mass="21983">MPPANSKKSSKNLPEKICVVCERPFTWRKKWERCWDEVTTCSKRCNSERRKTKKNTLAVSTAAKGQKMCDLCKKNVDLLIRCRTDQSKQWKMICGPCWSKVSGGVTDGDENHPYYQYGGLWKNRHSKKNLSTKPPSPSSKRNKEDTVFDTPTFYSVSPEFNEQGELSFLSPSSTCPSSPRSYLSIEQADSAHN</sequence>
<dbReference type="PANTHER" id="PTHR37463">
    <property type="entry name" value="GSL3115 PROTEIN"/>
    <property type="match status" value="1"/>
</dbReference>
<feature type="region of interest" description="Disordered" evidence="1">
    <location>
        <begin position="126"/>
        <end position="147"/>
    </location>
</feature>
<gene>
    <name evidence="2" type="ORF">ALAG00032_LOCUS15752</name>
</gene>
<protein>
    <recommendedName>
        <fullName evidence="3">DUF2256 domain-containing protein</fullName>
    </recommendedName>
</protein>
<feature type="compositionally biased region" description="Low complexity" evidence="1">
    <location>
        <begin position="167"/>
        <end position="184"/>
    </location>
</feature>
<dbReference type="Pfam" id="PF10013">
    <property type="entry name" value="DUF2256"/>
    <property type="match status" value="1"/>
</dbReference>
<dbReference type="InterPro" id="IPR017136">
    <property type="entry name" value="UCP037205"/>
</dbReference>
<dbReference type="AlphaFoldDB" id="A0A7S3NL29"/>
<evidence type="ECO:0000313" key="2">
    <source>
        <dbReference type="EMBL" id="CAE0374948.1"/>
    </source>
</evidence>
<evidence type="ECO:0000256" key="1">
    <source>
        <dbReference type="SAM" id="MobiDB-lite"/>
    </source>
</evidence>
<dbReference type="PANTHER" id="PTHR37463:SF5">
    <property type="entry name" value="DUF2256 DOMAIN-CONTAINING PROTEIN"/>
    <property type="match status" value="1"/>
</dbReference>